<sequence>MARVLVELEYEAYEPMARKELQELVERARSKWNLKHVAIAHRIGIVPILEPSVIIAVSSAHRKDSLEACAWAIDELKAAVPIWKKELYEGGEIWKENAENRDQVKA</sequence>
<dbReference type="EMBL" id="JALJOV010000149">
    <property type="protein sequence ID" value="KAK9866584.1"/>
    <property type="molecule type" value="Genomic_DNA"/>
</dbReference>
<keyword evidence="2" id="KW-1185">Reference proteome</keyword>
<dbReference type="AlphaFoldDB" id="A0AAW1TAN3"/>
<comment type="caution">
    <text evidence="1">The sequence shown here is derived from an EMBL/GenBank/DDBJ whole genome shotgun (WGS) entry which is preliminary data.</text>
</comment>
<dbReference type="InterPro" id="IPR036563">
    <property type="entry name" value="MoaE_sf"/>
</dbReference>
<dbReference type="CDD" id="cd00756">
    <property type="entry name" value="MoaE"/>
    <property type="match status" value="1"/>
</dbReference>
<protein>
    <recommendedName>
        <fullName evidence="3">Molybdenum cofactor biosynthesis protein MoaE</fullName>
    </recommendedName>
</protein>
<dbReference type="Gene3D" id="3.90.1170.40">
    <property type="entry name" value="Molybdopterin biosynthesis MoaE subunit"/>
    <property type="match status" value="1"/>
</dbReference>
<accession>A0AAW1TAN3</accession>
<proteinExistence type="predicted"/>
<gene>
    <name evidence="1" type="ORF">WJX84_000343</name>
</gene>
<dbReference type="GO" id="GO:0006777">
    <property type="term" value="P:Mo-molybdopterin cofactor biosynthetic process"/>
    <property type="evidence" value="ECO:0007669"/>
    <property type="project" value="InterPro"/>
</dbReference>
<evidence type="ECO:0008006" key="3">
    <source>
        <dbReference type="Google" id="ProtNLM"/>
    </source>
</evidence>
<dbReference type="Proteomes" id="UP001485043">
    <property type="component" value="Unassembled WGS sequence"/>
</dbReference>
<evidence type="ECO:0000313" key="1">
    <source>
        <dbReference type="EMBL" id="KAK9866584.1"/>
    </source>
</evidence>
<reference evidence="1 2" key="1">
    <citation type="journal article" date="2024" name="Nat. Commun.">
        <title>Phylogenomics reveals the evolutionary origins of lichenization in chlorophyte algae.</title>
        <authorList>
            <person name="Puginier C."/>
            <person name="Libourel C."/>
            <person name="Otte J."/>
            <person name="Skaloud P."/>
            <person name="Haon M."/>
            <person name="Grisel S."/>
            <person name="Petersen M."/>
            <person name="Berrin J.G."/>
            <person name="Delaux P.M."/>
            <person name="Dal Grande F."/>
            <person name="Keller J."/>
        </authorList>
    </citation>
    <scope>NUCLEOTIDE SEQUENCE [LARGE SCALE GENOMIC DNA]</scope>
    <source>
        <strain evidence="1 2">SAG 2523</strain>
    </source>
</reference>
<organism evidence="1 2">
    <name type="scientific">Apatococcus fuscideae</name>
    <dbReference type="NCBI Taxonomy" id="2026836"/>
    <lineage>
        <taxon>Eukaryota</taxon>
        <taxon>Viridiplantae</taxon>
        <taxon>Chlorophyta</taxon>
        <taxon>core chlorophytes</taxon>
        <taxon>Trebouxiophyceae</taxon>
        <taxon>Chlorellales</taxon>
        <taxon>Chlorellaceae</taxon>
        <taxon>Apatococcus</taxon>
    </lineage>
</organism>
<dbReference type="SUPFAM" id="SSF54690">
    <property type="entry name" value="Molybdopterin synthase subunit MoaE"/>
    <property type="match status" value="1"/>
</dbReference>
<name>A0AAW1TAN3_9CHLO</name>
<evidence type="ECO:0000313" key="2">
    <source>
        <dbReference type="Proteomes" id="UP001485043"/>
    </source>
</evidence>
<dbReference type="Pfam" id="PF02391">
    <property type="entry name" value="MoaE"/>
    <property type="match status" value="1"/>
</dbReference>
<dbReference type="InterPro" id="IPR003448">
    <property type="entry name" value="Mopterin_biosynth_MoaE"/>
</dbReference>
<dbReference type="PANTHER" id="PTHR23404">
    <property type="entry name" value="MOLYBDOPTERIN SYNTHASE RELATED"/>
    <property type="match status" value="1"/>
</dbReference>